<accession>A0ABV8HIR5</accession>
<keyword evidence="1" id="KW-0812">Transmembrane</keyword>
<feature type="transmembrane region" description="Helical" evidence="1">
    <location>
        <begin position="77"/>
        <end position="95"/>
    </location>
</feature>
<dbReference type="RefSeq" id="WP_386426416.1">
    <property type="nucleotide sequence ID" value="NZ_JBHSBB010000005.1"/>
</dbReference>
<feature type="transmembrane region" description="Helical" evidence="1">
    <location>
        <begin position="118"/>
        <end position="136"/>
    </location>
</feature>
<organism evidence="2 3">
    <name type="scientific">Streptomyces polygonati</name>
    <dbReference type="NCBI Taxonomy" id="1617087"/>
    <lineage>
        <taxon>Bacteria</taxon>
        <taxon>Bacillati</taxon>
        <taxon>Actinomycetota</taxon>
        <taxon>Actinomycetes</taxon>
        <taxon>Kitasatosporales</taxon>
        <taxon>Streptomycetaceae</taxon>
        <taxon>Streptomyces</taxon>
    </lineage>
</organism>
<sequence length="146" mass="15837">MAQARHRSTGGRITQLVARLIAAAGLAVNAGIHAHLADQYDVVSASISEGDLFRLEAGLASLGVIVVLFWRHPIGDAYAWLVAAAGLFAVLLYRYDDIGAIGPLPDMYEPIWTTDKKISAISQAVTIVVMTFLLLTRRRRKPPRAS</sequence>
<dbReference type="Proteomes" id="UP001595765">
    <property type="component" value="Unassembled WGS sequence"/>
</dbReference>
<evidence type="ECO:0000313" key="3">
    <source>
        <dbReference type="Proteomes" id="UP001595765"/>
    </source>
</evidence>
<feature type="transmembrane region" description="Helical" evidence="1">
    <location>
        <begin position="52"/>
        <end position="70"/>
    </location>
</feature>
<evidence type="ECO:0000313" key="2">
    <source>
        <dbReference type="EMBL" id="MFC4030791.1"/>
    </source>
</evidence>
<evidence type="ECO:0000256" key="1">
    <source>
        <dbReference type="SAM" id="Phobius"/>
    </source>
</evidence>
<proteinExistence type="predicted"/>
<gene>
    <name evidence="2" type="ORF">ACFO3J_04830</name>
</gene>
<keyword evidence="1" id="KW-0472">Membrane</keyword>
<comment type="caution">
    <text evidence="2">The sequence shown here is derived from an EMBL/GenBank/DDBJ whole genome shotgun (WGS) entry which is preliminary data.</text>
</comment>
<evidence type="ECO:0008006" key="4">
    <source>
        <dbReference type="Google" id="ProtNLM"/>
    </source>
</evidence>
<keyword evidence="3" id="KW-1185">Reference proteome</keyword>
<keyword evidence="1" id="KW-1133">Transmembrane helix</keyword>
<feature type="transmembrane region" description="Helical" evidence="1">
    <location>
        <begin position="12"/>
        <end position="32"/>
    </location>
</feature>
<name>A0ABV8HIR5_9ACTN</name>
<protein>
    <recommendedName>
        <fullName evidence="4">Integral membrane protein</fullName>
    </recommendedName>
</protein>
<reference evidence="3" key="1">
    <citation type="journal article" date="2019" name="Int. J. Syst. Evol. Microbiol.">
        <title>The Global Catalogue of Microorganisms (GCM) 10K type strain sequencing project: providing services to taxonomists for standard genome sequencing and annotation.</title>
        <authorList>
            <consortium name="The Broad Institute Genomics Platform"/>
            <consortium name="The Broad Institute Genome Sequencing Center for Infectious Disease"/>
            <person name="Wu L."/>
            <person name="Ma J."/>
        </authorList>
    </citation>
    <scope>NUCLEOTIDE SEQUENCE [LARGE SCALE GENOMIC DNA]</scope>
    <source>
        <strain evidence="3">CGMCC 4.7237</strain>
    </source>
</reference>
<dbReference type="EMBL" id="JBHSBB010000005">
    <property type="protein sequence ID" value="MFC4030791.1"/>
    <property type="molecule type" value="Genomic_DNA"/>
</dbReference>